<feature type="transmembrane region" description="Helical" evidence="6">
    <location>
        <begin position="692"/>
        <end position="710"/>
    </location>
</feature>
<evidence type="ECO:0000256" key="6">
    <source>
        <dbReference type="SAM" id="Phobius"/>
    </source>
</evidence>
<dbReference type="RefSeq" id="WP_372502845.1">
    <property type="nucleotide sequence ID" value="NZ_JAMZDZ010000001.1"/>
</dbReference>
<dbReference type="PRINTS" id="PR00119">
    <property type="entry name" value="CATATPASE"/>
</dbReference>
<feature type="transmembrane region" description="Helical" evidence="6">
    <location>
        <begin position="658"/>
        <end position="680"/>
    </location>
</feature>
<dbReference type="InterPro" id="IPR044492">
    <property type="entry name" value="P_typ_ATPase_HD_dom"/>
</dbReference>
<dbReference type="InterPro" id="IPR008250">
    <property type="entry name" value="ATPase_P-typ_transduc_dom_A_sf"/>
</dbReference>
<keyword evidence="9" id="KW-1185">Reference proteome</keyword>
<feature type="domain" description="P-type ATPase A" evidence="7">
    <location>
        <begin position="107"/>
        <end position="201"/>
    </location>
</feature>
<evidence type="ECO:0000256" key="3">
    <source>
        <dbReference type="ARBA" id="ARBA00022967"/>
    </source>
</evidence>
<feature type="transmembrane region" description="Helical" evidence="6">
    <location>
        <begin position="625"/>
        <end position="646"/>
    </location>
</feature>
<dbReference type="InterPro" id="IPR001757">
    <property type="entry name" value="P_typ_ATPase"/>
</dbReference>
<dbReference type="SFLD" id="SFLDG00002">
    <property type="entry name" value="C1.7:_P-type_atpase_like"/>
    <property type="match status" value="1"/>
</dbReference>
<dbReference type="Gene3D" id="1.20.1110.10">
    <property type="entry name" value="Calcium-transporting ATPase, transmembrane domain"/>
    <property type="match status" value="1"/>
</dbReference>
<keyword evidence="5 6" id="KW-0472">Membrane</keyword>
<dbReference type="Gene3D" id="2.70.150.10">
    <property type="entry name" value="Calcium-transporting ATPase, cytoplasmic transduction domain A"/>
    <property type="match status" value="1"/>
</dbReference>
<feature type="transmembrane region" description="Helical" evidence="6">
    <location>
        <begin position="73"/>
        <end position="91"/>
    </location>
</feature>
<evidence type="ECO:0000256" key="1">
    <source>
        <dbReference type="ARBA" id="ARBA00004651"/>
    </source>
</evidence>
<dbReference type="Gene3D" id="3.40.1110.10">
    <property type="entry name" value="Calcium-transporting ATPase, cytoplasmic domain N"/>
    <property type="match status" value="1"/>
</dbReference>
<feature type="transmembrane region" description="Helical" evidence="6">
    <location>
        <begin position="260"/>
        <end position="280"/>
    </location>
</feature>
<dbReference type="Gene3D" id="3.40.50.1000">
    <property type="entry name" value="HAD superfamily/HAD-like"/>
    <property type="match status" value="1"/>
</dbReference>
<dbReference type="InterPro" id="IPR036412">
    <property type="entry name" value="HAD-like_sf"/>
</dbReference>
<dbReference type="InterPro" id="IPR023299">
    <property type="entry name" value="ATPase_P-typ_cyto_dom_N"/>
</dbReference>
<feature type="transmembrane region" description="Helical" evidence="6">
    <location>
        <begin position="594"/>
        <end position="619"/>
    </location>
</feature>
<evidence type="ECO:0000256" key="5">
    <source>
        <dbReference type="ARBA" id="ARBA00023136"/>
    </source>
</evidence>
<feature type="transmembrane region" description="Helical" evidence="6">
    <location>
        <begin position="220"/>
        <end position="240"/>
    </location>
</feature>
<dbReference type="EMBL" id="JBHSAY010000009">
    <property type="protein sequence ID" value="MFC4132819.1"/>
    <property type="molecule type" value="Genomic_DNA"/>
</dbReference>
<evidence type="ECO:0000313" key="8">
    <source>
        <dbReference type="EMBL" id="MFC4132819.1"/>
    </source>
</evidence>
<dbReference type="PROSITE" id="PS00154">
    <property type="entry name" value="ATPASE_E1_E2"/>
    <property type="match status" value="1"/>
</dbReference>
<evidence type="ECO:0000256" key="4">
    <source>
        <dbReference type="ARBA" id="ARBA00022989"/>
    </source>
</evidence>
<reference evidence="9" key="1">
    <citation type="journal article" date="2019" name="Int. J. Syst. Evol. Microbiol.">
        <title>The Global Catalogue of Microorganisms (GCM) 10K type strain sequencing project: providing services to taxonomists for standard genome sequencing and annotation.</title>
        <authorList>
            <consortium name="The Broad Institute Genomics Platform"/>
            <consortium name="The Broad Institute Genome Sequencing Center for Infectious Disease"/>
            <person name="Wu L."/>
            <person name="Ma J."/>
        </authorList>
    </citation>
    <scope>NUCLEOTIDE SEQUENCE [LARGE SCALE GENOMIC DNA]</scope>
    <source>
        <strain evidence="9">CGMCC 4.7289</strain>
    </source>
</reference>
<comment type="subcellular location">
    <subcellularLocation>
        <location evidence="1">Cell membrane</location>
        <topology evidence="1">Multi-pass membrane protein</topology>
    </subcellularLocation>
</comment>
<dbReference type="Proteomes" id="UP001595816">
    <property type="component" value="Unassembled WGS sequence"/>
</dbReference>
<keyword evidence="4 6" id="KW-1133">Transmembrane helix</keyword>
<dbReference type="PRINTS" id="PR00120">
    <property type="entry name" value="HATPASE"/>
</dbReference>
<gene>
    <name evidence="8" type="ORF">ACFOZ4_19595</name>
</gene>
<dbReference type="SUPFAM" id="SSF56784">
    <property type="entry name" value="HAD-like"/>
    <property type="match status" value="1"/>
</dbReference>
<evidence type="ECO:0000256" key="2">
    <source>
        <dbReference type="ARBA" id="ARBA00022692"/>
    </source>
</evidence>
<dbReference type="NCBIfam" id="TIGR01494">
    <property type="entry name" value="ATPase_P-type"/>
    <property type="match status" value="2"/>
</dbReference>
<dbReference type="PANTHER" id="PTHR42861">
    <property type="entry name" value="CALCIUM-TRANSPORTING ATPASE"/>
    <property type="match status" value="1"/>
</dbReference>
<feature type="transmembrane region" description="Helical" evidence="6">
    <location>
        <begin position="722"/>
        <end position="747"/>
    </location>
</feature>
<dbReference type="Pfam" id="PF00702">
    <property type="entry name" value="Hydrolase"/>
    <property type="match status" value="1"/>
</dbReference>
<dbReference type="InterPro" id="IPR023298">
    <property type="entry name" value="ATPase_P-typ_TM_dom_sf"/>
</dbReference>
<dbReference type="InterPro" id="IPR023214">
    <property type="entry name" value="HAD_sf"/>
</dbReference>
<comment type="caution">
    <text evidence="8">The sequence shown here is derived from an EMBL/GenBank/DDBJ whole genome shotgun (WGS) entry which is preliminary data.</text>
</comment>
<protein>
    <submittedName>
        <fullName evidence="8">HAD-IC family P-type ATPase</fullName>
    </submittedName>
</protein>
<dbReference type="SFLD" id="SFLDF00027">
    <property type="entry name" value="p-type_atpase"/>
    <property type="match status" value="1"/>
</dbReference>
<proteinExistence type="predicted"/>
<dbReference type="Pfam" id="PF00122">
    <property type="entry name" value="E1-E2_ATPase"/>
    <property type="match status" value="1"/>
</dbReference>
<dbReference type="InterPro" id="IPR059000">
    <property type="entry name" value="ATPase_P-type_domA"/>
</dbReference>
<keyword evidence="3" id="KW-1278">Translocase</keyword>
<accession>A0ABV8LRE4</accession>
<sequence length="775" mass="80288">MGGVGGQGEQGGLTGLTGREVAERAADGRVNRVAGRGSRTVGQIVRANVLTRFNALIGALCALVLVFGSPIDALFGLIIVVNSAVGVIQELRAKRTLDQLALVGRAPVRVRRDGKEAEVPPEQVVLDDVVLLATGEKAPVDGEVVESDHLEIDESLLTGESDPVDKATGDRVLSGSFAVAGAGAFRATKVGDDAYAAKIAADAGRFSLAQSELYQGINRFLRLLTWVIIPVGALLVIAQFTRGSSVSEAVIGSVAGVVPMIPEGLVLMTSVAFAVGVIRLGRRRCLVQELPAVEVLARVDTLCLDKTGTLTEPGMRLRTIEPIDGQDEGRLRTVLSALVQSDDRPNATLQAVGDAVGQAPSWRVREKQVFSSARKYSGADFDGQGAWLLGAPEVLLPAGSSTAKRAGELAAQGLRVLVLTTAPSLSSSDGRTPAALIVLEQKLRAAAPATLKYFAEQDVTVKVISGDNAAAVGAIAGQVGVPGSGDPCDARTLPTGGDDLVAAVEQHAVFGRVTPQQKREFVEALRGRGHVVAMTGDGVNDALALKEADLGIGMGSGSGATRAVAKVVLLDDDFSVLPSVLGEGRRVLANIERVANLFLTKTAYSILLALAVGVAQLPFPFLPRHVTLVASLTIGIPGFFLALAPSSERARPGFVPRVLRFAIPAGIACATATFVAYALARAVGGTSLEADRSTATLTLFLVAWWVLLLVARPLNGWKIGLLAASAGAFALVALVPPVAEIAALTVGDLSNDGIGVLCAVAASAALTWVVAKLRR</sequence>
<dbReference type="SUPFAM" id="SSF81665">
    <property type="entry name" value="Calcium ATPase, transmembrane domain M"/>
    <property type="match status" value="1"/>
</dbReference>
<evidence type="ECO:0000313" key="9">
    <source>
        <dbReference type="Proteomes" id="UP001595816"/>
    </source>
</evidence>
<dbReference type="SUPFAM" id="SSF81653">
    <property type="entry name" value="Calcium ATPase, transduction domain A"/>
    <property type="match status" value="1"/>
</dbReference>
<dbReference type="SFLD" id="SFLDS00003">
    <property type="entry name" value="Haloacid_Dehalogenase"/>
    <property type="match status" value="1"/>
</dbReference>
<feature type="transmembrane region" description="Helical" evidence="6">
    <location>
        <begin position="753"/>
        <end position="771"/>
    </location>
</feature>
<organism evidence="8 9">
    <name type="scientific">Hamadaea flava</name>
    <dbReference type="NCBI Taxonomy" id="1742688"/>
    <lineage>
        <taxon>Bacteria</taxon>
        <taxon>Bacillati</taxon>
        <taxon>Actinomycetota</taxon>
        <taxon>Actinomycetes</taxon>
        <taxon>Micromonosporales</taxon>
        <taxon>Micromonosporaceae</taxon>
        <taxon>Hamadaea</taxon>
    </lineage>
</organism>
<name>A0ABV8LRE4_9ACTN</name>
<evidence type="ECO:0000259" key="7">
    <source>
        <dbReference type="Pfam" id="PF00122"/>
    </source>
</evidence>
<keyword evidence="2 6" id="KW-0812">Transmembrane</keyword>
<dbReference type="InterPro" id="IPR018303">
    <property type="entry name" value="ATPase_P-typ_P_site"/>
</dbReference>